<dbReference type="PANTHER" id="PTHR33337:SF40">
    <property type="entry name" value="CENP-V_GFA DOMAIN-CONTAINING PROTEIN-RELATED"/>
    <property type="match status" value="1"/>
</dbReference>
<feature type="domain" description="CENP-V/GFA" evidence="5">
    <location>
        <begin position="5"/>
        <end position="110"/>
    </location>
</feature>
<reference evidence="6 7" key="1">
    <citation type="submission" date="2024-07" db="EMBL/GenBank/DDBJ databases">
        <authorList>
            <person name="Ren Q."/>
        </authorList>
    </citation>
    <scope>NUCLEOTIDE SEQUENCE [LARGE SCALE GENOMIC DNA]</scope>
    <source>
        <strain evidence="6 7">REN37</strain>
    </source>
</reference>
<evidence type="ECO:0000313" key="7">
    <source>
        <dbReference type="Proteomes" id="UP001562065"/>
    </source>
</evidence>
<protein>
    <submittedName>
        <fullName evidence="6">GFA family protein</fullName>
    </submittedName>
</protein>
<dbReference type="Gene3D" id="3.90.1590.10">
    <property type="entry name" value="glutathione-dependent formaldehyde- activating enzyme (gfa)"/>
    <property type="match status" value="1"/>
</dbReference>
<dbReference type="EMBL" id="JBGCUO010000001">
    <property type="protein sequence ID" value="MEY1662698.1"/>
    <property type="molecule type" value="Genomic_DNA"/>
</dbReference>
<comment type="caution">
    <text evidence="6">The sequence shown here is derived from an EMBL/GenBank/DDBJ whole genome shotgun (WGS) entry which is preliminary data.</text>
</comment>
<name>A0ABV4ALG2_9GAMM</name>
<dbReference type="RefSeq" id="WP_369455927.1">
    <property type="nucleotide sequence ID" value="NZ_JBGCUO010000001.1"/>
</dbReference>
<evidence type="ECO:0000256" key="2">
    <source>
        <dbReference type="ARBA" id="ARBA00022723"/>
    </source>
</evidence>
<evidence type="ECO:0000256" key="1">
    <source>
        <dbReference type="ARBA" id="ARBA00005495"/>
    </source>
</evidence>
<evidence type="ECO:0000256" key="4">
    <source>
        <dbReference type="ARBA" id="ARBA00023239"/>
    </source>
</evidence>
<dbReference type="Pfam" id="PF04828">
    <property type="entry name" value="GFA"/>
    <property type="match status" value="1"/>
</dbReference>
<keyword evidence="3" id="KW-0862">Zinc</keyword>
<dbReference type="SUPFAM" id="SSF51316">
    <property type="entry name" value="Mss4-like"/>
    <property type="match status" value="1"/>
</dbReference>
<evidence type="ECO:0000256" key="3">
    <source>
        <dbReference type="ARBA" id="ARBA00022833"/>
    </source>
</evidence>
<organism evidence="6 7">
    <name type="scientific">Isoalcanivorax beigongshangi</name>
    <dbReference type="NCBI Taxonomy" id="3238810"/>
    <lineage>
        <taxon>Bacteria</taxon>
        <taxon>Pseudomonadati</taxon>
        <taxon>Pseudomonadota</taxon>
        <taxon>Gammaproteobacteria</taxon>
        <taxon>Oceanospirillales</taxon>
        <taxon>Alcanivoracaceae</taxon>
        <taxon>Isoalcanivorax</taxon>
    </lineage>
</organism>
<dbReference type="InterPro" id="IPR011057">
    <property type="entry name" value="Mss4-like_sf"/>
</dbReference>
<dbReference type="PROSITE" id="PS51891">
    <property type="entry name" value="CENP_V_GFA"/>
    <property type="match status" value="1"/>
</dbReference>
<dbReference type="PANTHER" id="PTHR33337">
    <property type="entry name" value="GFA DOMAIN-CONTAINING PROTEIN"/>
    <property type="match status" value="1"/>
</dbReference>
<keyword evidence="2" id="KW-0479">Metal-binding</keyword>
<keyword evidence="4" id="KW-0456">Lyase</keyword>
<evidence type="ECO:0000259" key="5">
    <source>
        <dbReference type="PROSITE" id="PS51891"/>
    </source>
</evidence>
<evidence type="ECO:0000313" key="6">
    <source>
        <dbReference type="EMBL" id="MEY1662698.1"/>
    </source>
</evidence>
<comment type="similarity">
    <text evidence="1">Belongs to the Gfa family.</text>
</comment>
<dbReference type="Proteomes" id="UP001562065">
    <property type="component" value="Unassembled WGS sequence"/>
</dbReference>
<accession>A0ABV4ALG2</accession>
<gene>
    <name evidence="6" type="ORF">AB5I84_11110</name>
</gene>
<sequence>MATPIRGQCLCGAVRYRVVGRIDHSIVYFCSHCRQAQGGLGAWNSPLDAALFQLDDGADALAEYRHTAGKARVFCRHCGTPLYSYRDDLPGVLRLRLGSVTDGPLPAPQECFYSAQKPPFLTHEN</sequence>
<dbReference type="InterPro" id="IPR006913">
    <property type="entry name" value="CENP-V/GFA"/>
</dbReference>
<keyword evidence="7" id="KW-1185">Reference proteome</keyword>
<proteinExistence type="inferred from homology"/>